<dbReference type="AlphaFoldDB" id="A0AAD8W7H3"/>
<dbReference type="InterPro" id="IPR036879">
    <property type="entry name" value="TF_MADSbox_sf"/>
</dbReference>
<dbReference type="SMART" id="SM00432">
    <property type="entry name" value="MADS"/>
    <property type="match status" value="1"/>
</dbReference>
<evidence type="ECO:0000256" key="5">
    <source>
        <dbReference type="ARBA" id="ARBA00023242"/>
    </source>
</evidence>
<keyword evidence="4" id="KW-0804">Transcription</keyword>
<sequence length="217" mass="24568">MPRRERRLGIVYIENNKERDVTFYKRCFGLFKGVADLSALTGARVAVVLEAKNGKIHSFGTPSAKPIVDAFLSGTTPYVDKVKDAKIAWLQSEVARLDMENPIEDKRKEISIQHMKKIQDENPGMAGNLIFSKEEDLSLEDLHKLFNDLSRVQEDIRSRLPLLHHGHEAKVGCNSMKSSMLPLESLSYDHLHTTFFSQHYSSSGQDVDIHTLYGGLR</sequence>
<keyword evidence="3" id="KW-0238">DNA-binding</keyword>
<protein>
    <recommendedName>
        <fullName evidence="6">MADS-box domain-containing protein</fullName>
    </recommendedName>
</protein>
<dbReference type="PANTHER" id="PTHR48019">
    <property type="entry name" value="SERUM RESPONSE FACTOR HOMOLOG"/>
    <property type="match status" value="1"/>
</dbReference>
<dbReference type="SUPFAM" id="SSF55455">
    <property type="entry name" value="SRF-like"/>
    <property type="match status" value="1"/>
</dbReference>
<dbReference type="InterPro" id="IPR002100">
    <property type="entry name" value="TF_MADSbox"/>
</dbReference>
<name>A0AAD8W7H3_LOLMU</name>
<dbReference type="Gene3D" id="3.40.1810.10">
    <property type="entry name" value="Transcription factor, MADS-box"/>
    <property type="match status" value="1"/>
</dbReference>
<evidence type="ECO:0000256" key="2">
    <source>
        <dbReference type="ARBA" id="ARBA00023015"/>
    </source>
</evidence>
<keyword evidence="5" id="KW-0539">Nucleus</keyword>
<evidence type="ECO:0000256" key="1">
    <source>
        <dbReference type="ARBA" id="ARBA00004123"/>
    </source>
</evidence>
<evidence type="ECO:0000259" key="6">
    <source>
        <dbReference type="PROSITE" id="PS50066"/>
    </source>
</evidence>
<evidence type="ECO:0000313" key="7">
    <source>
        <dbReference type="EMBL" id="KAK1644885.1"/>
    </source>
</evidence>
<dbReference type="Pfam" id="PF00319">
    <property type="entry name" value="SRF-TF"/>
    <property type="match status" value="1"/>
</dbReference>
<organism evidence="7 8">
    <name type="scientific">Lolium multiflorum</name>
    <name type="common">Italian ryegrass</name>
    <name type="synonym">Lolium perenne subsp. multiflorum</name>
    <dbReference type="NCBI Taxonomy" id="4521"/>
    <lineage>
        <taxon>Eukaryota</taxon>
        <taxon>Viridiplantae</taxon>
        <taxon>Streptophyta</taxon>
        <taxon>Embryophyta</taxon>
        <taxon>Tracheophyta</taxon>
        <taxon>Spermatophyta</taxon>
        <taxon>Magnoliopsida</taxon>
        <taxon>Liliopsida</taxon>
        <taxon>Poales</taxon>
        <taxon>Poaceae</taxon>
        <taxon>BOP clade</taxon>
        <taxon>Pooideae</taxon>
        <taxon>Poodae</taxon>
        <taxon>Poeae</taxon>
        <taxon>Poeae Chloroplast Group 2 (Poeae type)</taxon>
        <taxon>Loliodinae</taxon>
        <taxon>Loliinae</taxon>
        <taxon>Lolium</taxon>
    </lineage>
</organism>
<feature type="domain" description="MADS-box" evidence="6">
    <location>
        <begin position="3"/>
        <end position="63"/>
    </location>
</feature>
<dbReference type="GO" id="GO:0046983">
    <property type="term" value="F:protein dimerization activity"/>
    <property type="evidence" value="ECO:0007669"/>
    <property type="project" value="InterPro"/>
</dbReference>
<dbReference type="PRINTS" id="PR00404">
    <property type="entry name" value="MADSDOMAIN"/>
</dbReference>
<dbReference type="EMBL" id="JAUUTY010000004">
    <property type="protein sequence ID" value="KAK1644885.1"/>
    <property type="molecule type" value="Genomic_DNA"/>
</dbReference>
<keyword evidence="2" id="KW-0805">Transcription regulation</keyword>
<dbReference type="PROSITE" id="PS50066">
    <property type="entry name" value="MADS_BOX_2"/>
    <property type="match status" value="1"/>
</dbReference>
<accession>A0AAD8W7H3</accession>
<evidence type="ECO:0000256" key="3">
    <source>
        <dbReference type="ARBA" id="ARBA00023125"/>
    </source>
</evidence>
<proteinExistence type="predicted"/>
<dbReference type="InterPro" id="IPR050142">
    <property type="entry name" value="MADS-box/MEF2_TF"/>
</dbReference>
<reference evidence="7" key="1">
    <citation type="submission" date="2023-07" db="EMBL/GenBank/DDBJ databases">
        <title>A chromosome-level genome assembly of Lolium multiflorum.</title>
        <authorList>
            <person name="Chen Y."/>
            <person name="Copetti D."/>
            <person name="Kolliker R."/>
            <person name="Studer B."/>
        </authorList>
    </citation>
    <scope>NUCLEOTIDE SEQUENCE</scope>
    <source>
        <strain evidence="7">02402/16</strain>
        <tissue evidence="7">Leaf</tissue>
    </source>
</reference>
<comment type="caution">
    <text evidence="7">The sequence shown here is derived from an EMBL/GenBank/DDBJ whole genome shotgun (WGS) entry which is preliminary data.</text>
</comment>
<dbReference type="GO" id="GO:0005634">
    <property type="term" value="C:nucleus"/>
    <property type="evidence" value="ECO:0007669"/>
    <property type="project" value="UniProtKB-SubCell"/>
</dbReference>
<evidence type="ECO:0000313" key="8">
    <source>
        <dbReference type="Proteomes" id="UP001231189"/>
    </source>
</evidence>
<dbReference type="GO" id="GO:0003677">
    <property type="term" value="F:DNA binding"/>
    <property type="evidence" value="ECO:0007669"/>
    <property type="project" value="UniProtKB-KW"/>
</dbReference>
<comment type="subcellular location">
    <subcellularLocation>
        <location evidence="1">Nucleus</location>
    </subcellularLocation>
</comment>
<dbReference type="Proteomes" id="UP001231189">
    <property type="component" value="Unassembled WGS sequence"/>
</dbReference>
<keyword evidence="8" id="KW-1185">Reference proteome</keyword>
<dbReference type="CDD" id="cd00120">
    <property type="entry name" value="MADS"/>
    <property type="match status" value="1"/>
</dbReference>
<gene>
    <name evidence="7" type="ORF">QYE76_062690</name>
</gene>
<evidence type="ECO:0000256" key="4">
    <source>
        <dbReference type="ARBA" id="ARBA00023163"/>
    </source>
</evidence>